<feature type="non-terminal residue" evidence="2">
    <location>
        <position position="1"/>
    </location>
</feature>
<keyword evidence="1" id="KW-0812">Transmembrane</keyword>
<gene>
    <name evidence="2" type="ORF">FWILDA_LOCUS19619</name>
</gene>
<evidence type="ECO:0000313" key="3">
    <source>
        <dbReference type="Proteomes" id="UP001153678"/>
    </source>
</evidence>
<keyword evidence="1" id="KW-1133">Transmembrane helix</keyword>
<accession>A0A9W4TCU1</accession>
<comment type="caution">
    <text evidence="2">The sequence shown here is derived from an EMBL/GenBank/DDBJ whole genome shotgun (WGS) entry which is preliminary data.</text>
</comment>
<keyword evidence="1" id="KW-0472">Membrane</keyword>
<evidence type="ECO:0000313" key="2">
    <source>
        <dbReference type="EMBL" id="CAI2200538.1"/>
    </source>
</evidence>
<protein>
    <submittedName>
        <fullName evidence="2">8775_t:CDS:1</fullName>
    </submittedName>
</protein>
<keyword evidence="3" id="KW-1185">Reference proteome</keyword>
<reference evidence="2" key="1">
    <citation type="submission" date="2022-08" db="EMBL/GenBank/DDBJ databases">
        <authorList>
            <person name="Kallberg Y."/>
            <person name="Tangrot J."/>
            <person name="Rosling A."/>
        </authorList>
    </citation>
    <scope>NUCLEOTIDE SEQUENCE</scope>
    <source>
        <strain evidence="2">Wild A</strain>
    </source>
</reference>
<feature type="transmembrane region" description="Helical" evidence="1">
    <location>
        <begin position="13"/>
        <end position="32"/>
    </location>
</feature>
<evidence type="ECO:0000256" key="1">
    <source>
        <dbReference type="SAM" id="Phobius"/>
    </source>
</evidence>
<dbReference type="Proteomes" id="UP001153678">
    <property type="component" value="Unassembled WGS sequence"/>
</dbReference>
<dbReference type="EMBL" id="CAMKVN010024630">
    <property type="protein sequence ID" value="CAI2200538.1"/>
    <property type="molecule type" value="Genomic_DNA"/>
</dbReference>
<name>A0A9W4TCU1_9GLOM</name>
<organism evidence="2 3">
    <name type="scientific">Funneliformis geosporum</name>
    <dbReference type="NCBI Taxonomy" id="1117311"/>
    <lineage>
        <taxon>Eukaryota</taxon>
        <taxon>Fungi</taxon>
        <taxon>Fungi incertae sedis</taxon>
        <taxon>Mucoromycota</taxon>
        <taxon>Glomeromycotina</taxon>
        <taxon>Glomeromycetes</taxon>
        <taxon>Glomerales</taxon>
        <taxon>Glomeraceae</taxon>
        <taxon>Funneliformis</taxon>
    </lineage>
</organism>
<proteinExistence type="predicted"/>
<dbReference type="AlphaFoldDB" id="A0A9W4TCU1"/>
<sequence length="45" mass="5282">PISTESYITPGKLTYNTLIMLRTLVMLILYPGDRGRGRGKEKWWR</sequence>